<evidence type="ECO:0000256" key="5">
    <source>
        <dbReference type="ARBA" id="ARBA00022729"/>
    </source>
</evidence>
<dbReference type="PANTHER" id="PTHR33021">
    <property type="entry name" value="BLUE COPPER PROTEIN"/>
    <property type="match status" value="1"/>
</dbReference>
<feature type="compositionally biased region" description="Low complexity" evidence="13">
    <location>
        <begin position="466"/>
        <end position="483"/>
    </location>
</feature>
<evidence type="ECO:0000256" key="13">
    <source>
        <dbReference type="SAM" id="MobiDB-lite"/>
    </source>
</evidence>
<dbReference type="Gene3D" id="2.60.40.420">
    <property type="entry name" value="Cupredoxins - blue copper proteins"/>
    <property type="match status" value="4"/>
</dbReference>
<keyword evidence="9" id="KW-1015">Disulfide bond</keyword>
<comment type="similarity">
    <text evidence="11">Belongs to the early nodulin-like (ENODL) family.</text>
</comment>
<feature type="chain" id="PRO_5020025104" evidence="15">
    <location>
        <begin position="25"/>
        <end position="684"/>
    </location>
</feature>
<dbReference type="InterPro" id="IPR028871">
    <property type="entry name" value="BlueCu_1_BS"/>
</dbReference>
<protein>
    <submittedName>
        <fullName evidence="17">Blue type 1 copper protein</fullName>
    </submittedName>
</protein>
<evidence type="ECO:0000259" key="16">
    <source>
        <dbReference type="PROSITE" id="PS51485"/>
    </source>
</evidence>
<comment type="subcellular location">
    <subcellularLocation>
        <location evidence="1">Endomembrane system</location>
    </subcellularLocation>
</comment>
<feature type="compositionally biased region" description="Pro residues" evidence="13">
    <location>
        <begin position="484"/>
        <end position="500"/>
    </location>
</feature>
<evidence type="ECO:0000256" key="3">
    <source>
        <dbReference type="ARBA" id="ARBA00022458"/>
    </source>
</evidence>
<keyword evidence="2" id="KW-0813">Transport</keyword>
<feature type="region of interest" description="Disordered" evidence="13">
    <location>
        <begin position="620"/>
        <end position="665"/>
    </location>
</feature>
<feature type="domain" description="Phytocyanin" evidence="16">
    <location>
        <begin position="25"/>
        <end position="128"/>
    </location>
</feature>
<evidence type="ECO:0000256" key="7">
    <source>
        <dbReference type="ARBA" id="ARBA00023008"/>
    </source>
</evidence>
<reference evidence="17 18" key="1">
    <citation type="submission" date="2019-04" db="EMBL/GenBank/DDBJ databases">
        <title>An improved genome assembly and genetic linkage map for asparagus bean, Vigna unguiculata ssp. sesquipedialis.</title>
        <authorList>
            <person name="Xia Q."/>
            <person name="Zhang R."/>
            <person name="Dong Y."/>
        </authorList>
    </citation>
    <scope>NUCLEOTIDE SEQUENCE [LARGE SCALE GENOMIC DNA]</scope>
    <source>
        <tissue evidence="17">Leaf</tissue>
    </source>
</reference>
<evidence type="ECO:0000256" key="10">
    <source>
        <dbReference type="ARBA" id="ARBA00023180"/>
    </source>
</evidence>
<feature type="domain" description="Phytocyanin" evidence="16">
    <location>
        <begin position="361"/>
        <end position="464"/>
    </location>
</feature>
<dbReference type="FunFam" id="2.60.40.420:FF:000003">
    <property type="entry name" value="Blue copper"/>
    <property type="match status" value="2"/>
</dbReference>
<dbReference type="Pfam" id="PF02298">
    <property type="entry name" value="Cu_bind_like"/>
    <property type="match status" value="4"/>
</dbReference>
<evidence type="ECO:0000256" key="11">
    <source>
        <dbReference type="ARBA" id="ARBA00035011"/>
    </source>
</evidence>
<evidence type="ECO:0000256" key="1">
    <source>
        <dbReference type="ARBA" id="ARBA00004308"/>
    </source>
</evidence>
<dbReference type="CDD" id="cd04216">
    <property type="entry name" value="Phytocyanin"/>
    <property type="match status" value="1"/>
</dbReference>
<dbReference type="EMBL" id="CP039346">
    <property type="protein sequence ID" value="QCD80640.1"/>
    <property type="molecule type" value="Genomic_DNA"/>
</dbReference>
<feature type="domain" description="Phytocyanin" evidence="16">
    <location>
        <begin position="518"/>
        <end position="621"/>
    </location>
</feature>
<dbReference type="Proteomes" id="UP000501690">
    <property type="component" value="Linkage Group LG2"/>
</dbReference>
<dbReference type="GO" id="GO:0012505">
    <property type="term" value="C:endomembrane system"/>
    <property type="evidence" value="ECO:0007669"/>
    <property type="project" value="UniProtKB-SubCell"/>
</dbReference>
<feature type="transmembrane region" description="Helical" evidence="14">
    <location>
        <begin position="152"/>
        <end position="177"/>
    </location>
</feature>
<feature type="compositionally biased region" description="Low complexity" evidence="13">
    <location>
        <begin position="620"/>
        <end position="654"/>
    </location>
</feature>
<keyword evidence="7" id="KW-0186">Copper</keyword>
<name>A0A4D6KV67_VIGUN</name>
<evidence type="ECO:0000256" key="15">
    <source>
        <dbReference type="SAM" id="SignalP"/>
    </source>
</evidence>
<dbReference type="GO" id="GO:0009877">
    <property type="term" value="P:nodulation"/>
    <property type="evidence" value="ECO:0007669"/>
    <property type="project" value="UniProtKB-KW"/>
</dbReference>
<organism evidence="17 18">
    <name type="scientific">Vigna unguiculata</name>
    <name type="common">Cowpea</name>
    <dbReference type="NCBI Taxonomy" id="3917"/>
    <lineage>
        <taxon>Eukaryota</taxon>
        <taxon>Viridiplantae</taxon>
        <taxon>Streptophyta</taxon>
        <taxon>Embryophyta</taxon>
        <taxon>Tracheophyta</taxon>
        <taxon>Spermatophyta</taxon>
        <taxon>Magnoliopsida</taxon>
        <taxon>eudicotyledons</taxon>
        <taxon>Gunneridae</taxon>
        <taxon>Pentapetalae</taxon>
        <taxon>rosids</taxon>
        <taxon>fabids</taxon>
        <taxon>Fabales</taxon>
        <taxon>Fabaceae</taxon>
        <taxon>Papilionoideae</taxon>
        <taxon>50 kb inversion clade</taxon>
        <taxon>NPAAA clade</taxon>
        <taxon>indigoferoid/millettioid clade</taxon>
        <taxon>Phaseoleae</taxon>
        <taxon>Vigna</taxon>
    </lineage>
</organism>
<evidence type="ECO:0000256" key="8">
    <source>
        <dbReference type="ARBA" id="ARBA00023136"/>
    </source>
</evidence>
<keyword evidence="4" id="KW-0479">Metal-binding</keyword>
<evidence type="ECO:0000256" key="12">
    <source>
        <dbReference type="ARBA" id="ARBA00037626"/>
    </source>
</evidence>
<evidence type="ECO:0000256" key="2">
    <source>
        <dbReference type="ARBA" id="ARBA00022448"/>
    </source>
</evidence>
<dbReference type="InterPro" id="IPR003245">
    <property type="entry name" value="Phytocyanin_dom"/>
</dbReference>
<dbReference type="GO" id="GO:0009055">
    <property type="term" value="F:electron transfer activity"/>
    <property type="evidence" value="ECO:0007669"/>
    <property type="project" value="InterPro"/>
</dbReference>
<keyword evidence="8 14" id="KW-0472">Membrane</keyword>
<evidence type="ECO:0000256" key="9">
    <source>
        <dbReference type="ARBA" id="ARBA00023157"/>
    </source>
</evidence>
<dbReference type="CDD" id="cd13920">
    <property type="entry name" value="Stellacyanin"/>
    <property type="match status" value="2"/>
</dbReference>
<dbReference type="InterPro" id="IPR039391">
    <property type="entry name" value="Phytocyanin-like"/>
</dbReference>
<evidence type="ECO:0000256" key="6">
    <source>
        <dbReference type="ARBA" id="ARBA00022982"/>
    </source>
</evidence>
<dbReference type="GO" id="GO:0005886">
    <property type="term" value="C:plasma membrane"/>
    <property type="evidence" value="ECO:0007669"/>
    <property type="project" value="TreeGrafter"/>
</dbReference>
<dbReference type="PANTHER" id="PTHR33021:SF496">
    <property type="entry name" value="OS08G0482700 PROTEIN"/>
    <property type="match status" value="1"/>
</dbReference>
<evidence type="ECO:0000256" key="4">
    <source>
        <dbReference type="ARBA" id="ARBA00022723"/>
    </source>
</evidence>
<proteinExistence type="inferred from homology"/>
<evidence type="ECO:0000256" key="14">
    <source>
        <dbReference type="SAM" id="Phobius"/>
    </source>
</evidence>
<evidence type="ECO:0000313" key="18">
    <source>
        <dbReference type="Proteomes" id="UP000501690"/>
    </source>
</evidence>
<dbReference type="FunFam" id="2.60.40.420:FF:000034">
    <property type="entry name" value="Cupredoxin superfamily protein"/>
    <property type="match status" value="2"/>
</dbReference>
<keyword evidence="5 15" id="KW-0732">Signal</keyword>
<gene>
    <name evidence="17" type="ORF">DEO72_LG2g962</name>
</gene>
<dbReference type="InterPro" id="IPR008972">
    <property type="entry name" value="Cupredoxin"/>
</dbReference>
<keyword evidence="6" id="KW-0249">Electron transport</keyword>
<keyword evidence="14" id="KW-0812">Transmembrane</keyword>
<dbReference type="PROSITE" id="PS51485">
    <property type="entry name" value="PHYTOCYANIN"/>
    <property type="match status" value="4"/>
</dbReference>
<accession>A0A4D6KV67</accession>
<sequence length="684" mass="71751">MANVEILFLLLTLKLMSLPYITEGEEHVVGGNSGWIIPVNNPSLYSSFAASTTFRVNDTLVFNFRTGAHNVVTLSQKHYESCNVTDIMELFDMSPAKITLNRAGDFYFACAFPSHCSLGQKLSIHVTAGGSSSLTPSEAPLPPPPHSRAPTLLAVTVPVLVMAVATNLLFHSFFYIFNNQQGLRHRNIHQTQNKRHMMMARSRNVGILVVITVMLLKTTEAEDYEVGGSTGWTSFPPGGASFYSKWASNFTFQVNDTLVFNFESGSHSVVELTKPNYENCAFDNNIKTFNIGPARVTLTAPGEFYFSCPFSGHCSSGQKLSVTVITDSSSPPPNKTPTQAPAPRTATVEVATLLHGSAAQTRHVVGDSIGWTIPSGGAATYTAWASGKTFVVGDTLVFNFTNGQHDVAKVTKSAYDACNGASTIFTLTSGPATVTLNETGEQHYICTFGSHCSLGQKLSINVVNRASATPSPAPQPSRSGSPPTASPVPAPTTVPAPAPAPASSTVPAPAPGPSTGPVTFTVGDSLGWTIPTNGAAAYTSWASGKTFRVGDILVFNYQSNAHNVEELTKENYDSCNSTSPLAVYTTPPARVTLNKTGPHYFICGVTGHCQGGQKLAINVTGTGSSGTSPSPVATPPSGTTSPSTNPSTPSPSGSLAPPPQNSGAASLGLVGVSATLLSIAAAFF</sequence>
<feature type="region of interest" description="Disordered" evidence="13">
    <location>
        <begin position="466"/>
        <end position="518"/>
    </location>
</feature>
<feature type="signal peptide" evidence="15">
    <location>
        <begin position="1"/>
        <end position="24"/>
    </location>
</feature>
<dbReference type="GO" id="GO:0046872">
    <property type="term" value="F:metal ion binding"/>
    <property type="evidence" value="ECO:0007669"/>
    <property type="project" value="UniProtKB-KW"/>
</dbReference>
<keyword evidence="3" id="KW-0536">Nodulation</keyword>
<dbReference type="AlphaFoldDB" id="A0A4D6KV67"/>
<evidence type="ECO:0000313" key="17">
    <source>
        <dbReference type="EMBL" id="QCD80640.1"/>
    </source>
</evidence>
<dbReference type="PROSITE" id="PS00196">
    <property type="entry name" value="COPPER_BLUE"/>
    <property type="match status" value="1"/>
</dbReference>
<keyword evidence="14" id="KW-1133">Transmembrane helix</keyword>
<feature type="domain" description="Phytocyanin" evidence="16">
    <location>
        <begin position="222"/>
        <end position="326"/>
    </location>
</feature>
<comment type="function">
    <text evidence="12">May act as a carbohydrate transporter.</text>
</comment>
<keyword evidence="10" id="KW-0325">Glycoprotein</keyword>
<dbReference type="SUPFAM" id="SSF49503">
    <property type="entry name" value="Cupredoxins"/>
    <property type="match status" value="4"/>
</dbReference>
<feature type="transmembrane region" description="Helical" evidence="14">
    <location>
        <begin position="198"/>
        <end position="216"/>
    </location>
</feature>
<keyword evidence="18" id="KW-1185">Reference proteome</keyword>